<dbReference type="GO" id="GO:0016020">
    <property type="term" value="C:membrane"/>
    <property type="evidence" value="ECO:0007669"/>
    <property type="project" value="UniProtKB-SubCell"/>
</dbReference>
<dbReference type="GO" id="GO:0030246">
    <property type="term" value="F:carbohydrate binding"/>
    <property type="evidence" value="ECO:0007669"/>
    <property type="project" value="InterPro"/>
</dbReference>
<evidence type="ECO:0000256" key="3">
    <source>
        <dbReference type="ARBA" id="ARBA00023136"/>
    </source>
</evidence>
<dbReference type="SUPFAM" id="SSF57492">
    <property type="entry name" value="Trefoil"/>
    <property type="match status" value="1"/>
</dbReference>
<dbReference type="InterPro" id="IPR000519">
    <property type="entry name" value="P_trefoil_dom"/>
</dbReference>
<feature type="domain" description="P-type" evidence="9">
    <location>
        <begin position="12"/>
        <end position="61"/>
    </location>
</feature>
<keyword evidence="11" id="KW-1185">Reference proteome</keyword>
<dbReference type="InterPro" id="IPR048395">
    <property type="entry name" value="Glyco_hydro_31_C"/>
</dbReference>
<comment type="similarity">
    <text evidence="2 7">Belongs to the glycosyl hydrolase 31 family.</text>
</comment>
<dbReference type="InterPro" id="IPR000322">
    <property type="entry name" value="Glyco_hydro_31_TIM"/>
</dbReference>
<gene>
    <name evidence="10" type="ORF">ONB1V03_LOCUS9120</name>
</gene>
<dbReference type="PANTHER" id="PTHR22762">
    <property type="entry name" value="ALPHA-GLUCOSIDASE"/>
    <property type="match status" value="1"/>
</dbReference>
<dbReference type="SUPFAM" id="SSF74650">
    <property type="entry name" value="Galactose mutarotase-like"/>
    <property type="match status" value="1"/>
</dbReference>
<dbReference type="PROSITE" id="PS51448">
    <property type="entry name" value="P_TREFOIL_2"/>
    <property type="match status" value="1"/>
</dbReference>
<comment type="caution">
    <text evidence="6">Lacks conserved residue(s) required for the propagation of feature annotation.</text>
</comment>
<feature type="signal peptide" evidence="8">
    <location>
        <begin position="1"/>
        <end position="16"/>
    </location>
</feature>
<dbReference type="InterPro" id="IPR017853">
    <property type="entry name" value="GH"/>
</dbReference>
<dbReference type="Gene3D" id="4.10.110.10">
    <property type="entry name" value="Spasmolytic Protein, domain 1"/>
    <property type="match status" value="1"/>
</dbReference>
<dbReference type="GO" id="GO:0004558">
    <property type="term" value="F:alpha-1,4-glucosidase activity"/>
    <property type="evidence" value="ECO:0007669"/>
    <property type="project" value="TreeGrafter"/>
</dbReference>
<dbReference type="Pfam" id="PF00088">
    <property type="entry name" value="Trefoil"/>
    <property type="match status" value="1"/>
</dbReference>
<keyword evidence="3" id="KW-0472">Membrane</keyword>
<evidence type="ECO:0000256" key="4">
    <source>
        <dbReference type="ARBA" id="ARBA00023157"/>
    </source>
</evidence>
<keyword evidence="4" id="KW-1015">Disulfide bond</keyword>
<feature type="chain" id="PRO_5035592637" description="P-type domain-containing protein" evidence="8">
    <location>
        <begin position="17"/>
        <end position="898"/>
    </location>
</feature>
<evidence type="ECO:0000256" key="6">
    <source>
        <dbReference type="PROSITE-ProRule" id="PRU00779"/>
    </source>
</evidence>
<dbReference type="OrthoDB" id="6431919at2759"/>
<dbReference type="AlphaFoldDB" id="A0A7R9M2M3"/>
<keyword evidence="7" id="KW-0378">Hydrolase</keyword>
<accession>A0A7R9M2M3</accession>
<name>A0A7R9M2M3_9ACAR</name>
<protein>
    <recommendedName>
        <fullName evidence="9">P-type domain-containing protein</fullName>
    </recommendedName>
</protein>
<comment type="subcellular location">
    <subcellularLocation>
        <location evidence="1">Membrane</location>
    </subcellularLocation>
</comment>
<dbReference type="SUPFAM" id="SSF51445">
    <property type="entry name" value="(Trans)glycosidases"/>
    <property type="match status" value="1"/>
</dbReference>
<dbReference type="InterPro" id="IPR044913">
    <property type="entry name" value="P_trefoil_dom_sf"/>
</dbReference>
<dbReference type="Proteomes" id="UP000728032">
    <property type="component" value="Unassembled WGS sequence"/>
</dbReference>
<keyword evidence="5" id="KW-0325">Glycoprotein</keyword>
<dbReference type="Pfam" id="PF01055">
    <property type="entry name" value="Glyco_hydro_31_2nd"/>
    <property type="match status" value="1"/>
</dbReference>
<evidence type="ECO:0000256" key="5">
    <source>
        <dbReference type="ARBA" id="ARBA00023180"/>
    </source>
</evidence>
<sequence>MKLFVLIVLVFSGCLADNLNNRLDCYLERDMKLNEQECKDRGCIWDSVKRPDGIPICYLDIKQVGYEVPGAVKKTDEGQEVDLQLKDTAKKTLKSMPSIESLKFTVKYMTENIVRFTIRDAKNKRYEVPVQQVFNLMDKVEKDESKRRYSVDVSADTKDFQFDTSIGGLVFADQYLQIATGLATKNVYGFGENVHQTLRHDLNYRTWPLFGRDNHLGEHTQNLYGVHPFYTVLETDGKAHGILFLNSNAMEYQFLPEPALALKTMGGVLDFFVFLGDNPEHVIQLYTSVIGRSTMPPFWGLGYQLCRFGYTGTQNVREVIDRNLKAKIPLDTMYLDIDYMDKFMDFTYDKKAFAGLPELFNDTKTKNNLHWTLMLDPAIDGGNELHRYPTFDEGYTKDVFVKWPKSVPEKDRSNPANVPTDKDTLWGFVWPQDPAAFPDFFKNDTLVWWVEQDMNEPSNFQSRCPINKYDYPPIKSTTVWGGSDMQLSRMTICMVGIQGNSGEYMHYDVHSLYGLTESIATQKALHAVTGKRGFVVSRSTYVTSGRYGNHWLGDNEATWPMMHHSVVGMLESNMFGISFVGSDICGFLGATTPDLCRRWSQLGAFYPFSRNHNEKTVTQDQDPAIWALQGHPEVTDAARASLQLRYQLIHYLYTLFYRSYAYGDTVVRPLFHEWPLDNNTYGIDTQFLWGGNILISPFLFENQTEVKAYLPPSVRWYEVKPHLKLAPQTGHVTIPDSQPNGPPPIHFRDHNIIPMVTDSQLISTSQESINVLDLVALPCHHMEASGELYWDDGESIDTIEAKKFNLYHFEMASNCSMVISVEQSGYSGKAHPELGKLMVVNTVKSANPIKATLDGKEVSASQVDGNTEISLGITLGDKLGQKYVVEWADSVTKKCDLQ</sequence>
<dbReference type="EMBL" id="OC920390">
    <property type="protein sequence ID" value="CAD7652459.1"/>
    <property type="molecule type" value="Genomic_DNA"/>
</dbReference>
<dbReference type="CDD" id="cd06602">
    <property type="entry name" value="GH31_MGAM_SI_GAA"/>
    <property type="match status" value="1"/>
</dbReference>
<keyword evidence="8" id="KW-0732">Signal</keyword>
<dbReference type="InterPro" id="IPR013780">
    <property type="entry name" value="Glyco_hydro_b"/>
</dbReference>
<evidence type="ECO:0000259" key="9">
    <source>
        <dbReference type="PROSITE" id="PS51448"/>
    </source>
</evidence>
<dbReference type="CDD" id="cd00111">
    <property type="entry name" value="Trefoil"/>
    <property type="match status" value="1"/>
</dbReference>
<evidence type="ECO:0000256" key="7">
    <source>
        <dbReference type="RuleBase" id="RU361185"/>
    </source>
</evidence>
<dbReference type="Gene3D" id="2.60.40.1760">
    <property type="entry name" value="glycosyl hydrolase (family 31)"/>
    <property type="match status" value="1"/>
</dbReference>
<dbReference type="InterPro" id="IPR011013">
    <property type="entry name" value="Gal_mutarotase_sf_dom"/>
</dbReference>
<evidence type="ECO:0000313" key="11">
    <source>
        <dbReference type="Proteomes" id="UP000728032"/>
    </source>
</evidence>
<evidence type="ECO:0000256" key="8">
    <source>
        <dbReference type="SAM" id="SignalP"/>
    </source>
</evidence>
<evidence type="ECO:0000313" key="10">
    <source>
        <dbReference type="EMBL" id="CAD7652459.1"/>
    </source>
</evidence>
<organism evidence="10">
    <name type="scientific">Oppiella nova</name>
    <dbReference type="NCBI Taxonomy" id="334625"/>
    <lineage>
        <taxon>Eukaryota</taxon>
        <taxon>Metazoa</taxon>
        <taxon>Ecdysozoa</taxon>
        <taxon>Arthropoda</taxon>
        <taxon>Chelicerata</taxon>
        <taxon>Arachnida</taxon>
        <taxon>Acari</taxon>
        <taxon>Acariformes</taxon>
        <taxon>Sarcoptiformes</taxon>
        <taxon>Oribatida</taxon>
        <taxon>Brachypylina</taxon>
        <taxon>Oppioidea</taxon>
        <taxon>Oppiidae</taxon>
        <taxon>Oppiella</taxon>
    </lineage>
</organism>
<reference evidence="10" key="1">
    <citation type="submission" date="2020-11" db="EMBL/GenBank/DDBJ databases">
        <authorList>
            <person name="Tran Van P."/>
        </authorList>
    </citation>
    <scope>NUCLEOTIDE SEQUENCE</scope>
</reference>
<dbReference type="PANTHER" id="PTHR22762:SF133">
    <property type="entry name" value="P-TYPE DOMAIN-CONTAINING PROTEIN"/>
    <property type="match status" value="1"/>
</dbReference>
<proteinExistence type="inferred from homology"/>
<evidence type="ECO:0000256" key="1">
    <source>
        <dbReference type="ARBA" id="ARBA00004370"/>
    </source>
</evidence>
<evidence type="ECO:0000256" key="2">
    <source>
        <dbReference type="ARBA" id="ARBA00007806"/>
    </source>
</evidence>
<dbReference type="GO" id="GO:0005975">
    <property type="term" value="P:carbohydrate metabolic process"/>
    <property type="evidence" value="ECO:0007669"/>
    <property type="project" value="InterPro"/>
</dbReference>
<dbReference type="SUPFAM" id="SSF51011">
    <property type="entry name" value="Glycosyl hydrolase domain"/>
    <property type="match status" value="1"/>
</dbReference>
<dbReference type="CDD" id="cd14752">
    <property type="entry name" value="GH31_N"/>
    <property type="match status" value="1"/>
</dbReference>
<dbReference type="Pfam" id="PF21365">
    <property type="entry name" value="Glyco_hydro_31_3rd"/>
    <property type="match status" value="1"/>
</dbReference>
<dbReference type="Gene3D" id="2.60.40.1180">
    <property type="entry name" value="Golgi alpha-mannosidase II"/>
    <property type="match status" value="2"/>
</dbReference>
<dbReference type="Gene3D" id="3.20.20.80">
    <property type="entry name" value="Glycosidases"/>
    <property type="match status" value="1"/>
</dbReference>
<keyword evidence="7" id="KW-0326">Glycosidase</keyword>
<dbReference type="EMBL" id="CAJPVJ010005565">
    <property type="protein sequence ID" value="CAG2169646.1"/>
    <property type="molecule type" value="Genomic_DNA"/>
</dbReference>